<evidence type="ECO:0000313" key="3">
    <source>
        <dbReference type="Proteomes" id="UP001189429"/>
    </source>
</evidence>
<sequence length="285" mass="28647">MILRSSRSGGPWPMLRPRWLPAVEVVDVCRACGRRGWSGSRCSSSPGTGTDAALRLRCSLRTGRTLPATEEDRPLSTAPGLARWIPAPTPEGLGDSSEVSKVDSASLVDAVPLVWPPTAPLPTSSTRGPSGAVGASAACRPGVPPQGRASESLRPSLFSSRKSWRVTRGPGGGRSPWGLRTAPGPRVPEPGAAAPRPPGGAPAAERPRASLGAEGCLGAGGALGASAHAVAGLGRGSCSLAGASAAPARLAIPAFGASRARDPKLQVRGALRGKSPPTIAGAKTA</sequence>
<organism evidence="2 3">
    <name type="scientific">Prorocentrum cordatum</name>
    <dbReference type="NCBI Taxonomy" id="2364126"/>
    <lineage>
        <taxon>Eukaryota</taxon>
        <taxon>Sar</taxon>
        <taxon>Alveolata</taxon>
        <taxon>Dinophyceae</taxon>
        <taxon>Prorocentrales</taxon>
        <taxon>Prorocentraceae</taxon>
        <taxon>Prorocentrum</taxon>
    </lineage>
</organism>
<feature type="region of interest" description="Disordered" evidence="1">
    <location>
        <begin position="119"/>
        <end position="208"/>
    </location>
</feature>
<comment type="caution">
    <text evidence="2">The sequence shown here is derived from an EMBL/GenBank/DDBJ whole genome shotgun (WGS) entry which is preliminary data.</text>
</comment>
<gene>
    <name evidence="2" type="ORF">PCOR1329_LOCUS79598</name>
</gene>
<dbReference type="Proteomes" id="UP001189429">
    <property type="component" value="Unassembled WGS sequence"/>
</dbReference>
<evidence type="ECO:0000313" key="2">
    <source>
        <dbReference type="EMBL" id="CAK0903239.1"/>
    </source>
</evidence>
<name>A0ABN9XXM7_9DINO</name>
<accession>A0ABN9XXM7</accession>
<evidence type="ECO:0000256" key="1">
    <source>
        <dbReference type="SAM" id="MobiDB-lite"/>
    </source>
</evidence>
<proteinExistence type="predicted"/>
<reference evidence="2" key="1">
    <citation type="submission" date="2023-10" db="EMBL/GenBank/DDBJ databases">
        <authorList>
            <person name="Chen Y."/>
            <person name="Shah S."/>
            <person name="Dougan E. K."/>
            <person name="Thang M."/>
            <person name="Chan C."/>
        </authorList>
    </citation>
    <scope>NUCLEOTIDE SEQUENCE [LARGE SCALE GENOMIC DNA]</scope>
</reference>
<protein>
    <submittedName>
        <fullName evidence="2">Uncharacterized protein</fullName>
    </submittedName>
</protein>
<dbReference type="EMBL" id="CAUYUJ010021186">
    <property type="protein sequence ID" value="CAK0903239.1"/>
    <property type="molecule type" value="Genomic_DNA"/>
</dbReference>
<keyword evidence="3" id="KW-1185">Reference proteome</keyword>